<keyword evidence="1" id="KW-1133">Transmembrane helix</keyword>
<dbReference type="STRING" id="1524254.PHACT_02235"/>
<keyword evidence="1" id="KW-0812">Transmembrane</keyword>
<reference evidence="3" key="1">
    <citation type="submission" date="2016-07" db="EMBL/GenBank/DDBJ databases">
        <authorList>
            <person name="Florea S."/>
            <person name="Webb J.S."/>
            <person name="Jaromczyk J."/>
            <person name="Schardl C.L."/>
        </authorList>
    </citation>
    <scope>NUCLEOTIDE SEQUENCE [LARGE SCALE GENOMIC DNA]</scope>
    <source>
        <strain evidence="3">KCTC 42131</strain>
    </source>
</reference>
<gene>
    <name evidence="2" type="ORF">PHACT_02235</name>
</gene>
<dbReference type="Proteomes" id="UP000175669">
    <property type="component" value="Unassembled WGS sequence"/>
</dbReference>
<keyword evidence="1" id="KW-0472">Membrane</keyword>
<organism evidence="2 3">
    <name type="scientific">Pseudohongiella acticola</name>
    <dbReference type="NCBI Taxonomy" id="1524254"/>
    <lineage>
        <taxon>Bacteria</taxon>
        <taxon>Pseudomonadati</taxon>
        <taxon>Pseudomonadota</taxon>
        <taxon>Gammaproteobacteria</taxon>
        <taxon>Pseudomonadales</taxon>
        <taxon>Pseudohongiellaceae</taxon>
        <taxon>Pseudohongiella</taxon>
    </lineage>
</organism>
<feature type="transmembrane region" description="Helical" evidence="1">
    <location>
        <begin position="40"/>
        <end position="61"/>
    </location>
</feature>
<proteinExistence type="predicted"/>
<dbReference type="EMBL" id="MASR01000001">
    <property type="protein sequence ID" value="OFE12094.1"/>
    <property type="molecule type" value="Genomic_DNA"/>
</dbReference>
<evidence type="ECO:0000256" key="1">
    <source>
        <dbReference type="SAM" id="Phobius"/>
    </source>
</evidence>
<evidence type="ECO:0000313" key="2">
    <source>
        <dbReference type="EMBL" id="OFE12094.1"/>
    </source>
</evidence>
<keyword evidence="3" id="KW-1185">Reference proteome</keyword>
<sequence>MLMQVRGQYFRSDLLVVGGQFDECQHHNGARYVLSHQNGAVVTVVLAVLVGFGNLSGRTLFL</sequence>
<name>A0A1E8CI67_9GAMM</name>
<evidence type="ECO:0000313" key="3">
    <source>
        <dbReference type="Proteomes" id="UP000175669"/>
    </source>
</evidence>
<accession>A0A1E8CI67</accession>
<dbReference type="AlphaFoldDB" id="A0A1E8CI67"/>
<protein>
    <submittedName>
        <fullName evidence="2">Uncharacterized protein</fullName>
    </submittedName>
</protein>
<comment type="caution">
    <text evidence="2">The sequence shown here is derived from an EMBL/GenBank/DDBJ whole genome shotgun (WGS) entry which is preliminary data.</text>
</comment>